<dbReference type="EMBL" id="AMZH03008894">
    <property type="protein sequence ID" value="RRT58007.1"/>
    <property type="molecule type" value="Genomic_DNA"/>
</dbReference>
<evidence type="ECO:0000256" key="1">
    <source>
        <dbReference type="ARBA" id="ARBA00004477"/>
    </source>
</evidence>
<feature type="transmembrane region" description="Helical" evidence="10">
    <location>
        <begin position="116"/>
        <end position="139"/>
    </location>
</feature>
<comment type="caution">
    <text evidence="11">The sequence shown here is derived from an EMBL/GenBank/DDBJ whole genome shotgun (WGS) entry which is preliminary data.</text>
</comment>
<comment type="similarity">
    <text evidence="2">Belongs to the polyprenol kinase family.</text>
</comment>
<dbReference type="PANTHER" id="PTHR13205">
    <property type="entry name" value="TRANSMEMBRANE PROTEIN 15-RELATED"/>
    <property type="match status" value="1"/>
</dbReference>
<dbReference type="GO" id="GO:0004168">
    <property type="term" value="F:dolichol kinase activity"/>
    <property type="evidence" value="ECO:0007669"/>
    <property type="project" value="UniProtKB-EC"/>
</dbReference>
<evidence type="ECO:0000256" key="10">
    <source>
        <dbReference type="SAM" id="Phobius"/>
    </source>
</evidence>
<evidence type="ECO:0000256" key="2">
    <source>
        <dbReference type="ARBA" id="ARBA00010794"/>
    </source>
</evidence>
<dbReference type="Proteomes" id="UP000287651">
    <property type="component" value="Unassembled WGS sequence"/>
</dbReference>
<dbReference type="InterPro" id="IPR032974">
    <property type="entry name" value="Polypren_kinase"/>
</dbReference>
<keyword evidence="5 10" id="KW-0812">Transmembrane</keyword>
<feature type="transmembrane region" description="Helical" evidence="10">
    <location>
        <begin position="77"/>
        <end position="96"/>
    </location>
</feature>
<evidence type="ECO:0000256" key="7">
    <source>
        <dbReference type="ARBA" id="ARBA00022824"/>
    </source>
</evidence>
<proteinExistence type="inferred from homology"/>
<feature type="transmembrane region" description="Helical" evidence="10">
    <location>
        <begin position="159"/>
        <end position="177"/>
    </location>
</feature>
<dbReference type="GO" id="GO:0005789">
    <property type="term" value="C:endoplasmic reticulum membrane"/>
    <property type="evidence" value="ECO:0007669"/>
    <property type="project" value="UniProtKB-SubCell"/>
</dbReference>
<evidence type="ECO:0000256" key="8">
    <source>
        <dbReference type="ARBA" id="ARBA00022989"/>
    </source>
</evidence>
<keyword evidence="6" id="KW-0418">Kinase</keyword>
<keyword evidence="8 10" id="KW-1133">Transmembrane helix</keyword>
<evidence type="ECO:0000256" key="4">
    <source>
        <dbReference type="ARBA" id="ARBA00022679"/>
    </source>
</evidence>
<name>A0A426Z205_ENSVE</name>
<dbReference type="PANTHER" id="PTHR13205:SF15">
    <property type="entry name" value="DOLICHOL KINASE"/>
    <property type="match status" value="1"/>
</dbReference>
<organism evidence="11 12">
    <name type="scientific">Ensete ventricosum</name>
    <name type="common">Abyssinian banana</name>
    <name type="synonym">Musa ensete</name>
    <dbReference type="NCBI Taxonomy" id="4639"/>
    <lineage>
        <taxon>Eukaryota</taxon>
        <taxon>Viridiplantae</taxon>
        <taxon>Streptophyta</taxon>
        <taxon>Embryophyta</taxon>
        <taxon>Tracheophyta</taxon>
        <taxon>Spermatophyta</taxon>
        <taxon>Magnoliopsida</taxon>
        <taxon>Liliopsida</taxon>
        <taxon>Zingiberales</taxon>
        <taxon>Musaceae</taxon>
        <taxon>Ensete</taxon>
    </lineage>
</organism>
<evidence type="ECO:0000256" key="6">
    <source>
        <dbReference type="ARBA" id="ARBA00022777"/>
    </source>
</evidence>
<evidence type="ECO:0000256" key="5">
    <source>
        <dbReference type="ARBA" id="ARBA00022692"/>
    </source>
</evidence>
<gene>
    <name evidence="11" type="ORF">B296_00030156</name>
</gene>
<evidence type="ECO:0000256" key="9">
    <source>
        <dbReference type="ARBA" id="ARBA00023136"/>
    </source>
</evidence>
<dbReference type="GO" id="GO:0043048">
    <property type="term" value="P:dolichyl monophosphate biosynthetic process"/>
    <property type="evidence" value="ECO:0007669"/>
    <property type="project" value="TreeGrafter"/>
</dbReference>
<evidence type="ECO:0000256" key="3">
    <source>
        <dbReference type="ARBA" id="ARBA00012132"/>
    </source>
</evidence>
<accession>A0A426Z205</accession>
<evidence type="ECO:0000313" key="11">
    <source>
        <dbReference type="EMBL" id="RRT58007.1"/>
    </source>
</evidence>
<comment type="subcellular location">
    <subcellularLocation>
        <location evidence="1">Endoplasmic reticulum membrane</location>
        <topology evidence="1">Multi-pass membrane protein</topology>
    </subcellularLocation>
</comment>
<reference evidence="11 12" key="1">
    <citation type="journal article" date="2014" name="Agronomy (Basel)">
        <title>A Draft Genome Sequence for Ensete ventricosum, the Drought-Tolerant Tree Against Hunger.</title>
        <authorList>
            <person name="Harrison J."/>
            <person name="Moore K.A."/>
            <person name="Paszkiewicz K."/>
            <person name="Jones T."/>
            <person name="Grant M."/>
            <person name="Ambacheew D."/>
            <person name="Muzemil S."/>
            <person name="Studholme D.J."/>
        </authorList>
    </citation>
    <scope>NUCLEOTIDE SEQUENCE [LARGE SCALE GENOMIC DNA]</scope>
</reference>
<keyword evidence="7" id="KW-0256">Endoplasmic reticulum</keyword>
<dbReference type="EC" id="2.7.1.108" evidence="3"/>
<keyword evidence="4" id="KW-0808">Transferase</keyword>
<sequence>MIGIISGEALLVSSGLVLYFSDMLAHTLTKHNKWKSASQSGLGMTRREISLFLLDVMDLYVISDRVLTFVFTDPLKRLALCLYWICVICASVLRFYNISKHSKIERILLRKYYHLVAVLMFLPALLFQVTNLMLILAFVSVQHWLSLLMAVTVSGLLEAYTAQLDNAFIPLVFYSLLCL</sequence>
<dbReference type="AlphaFoldDB" id="A0A426Z205"/>
<protein>
    <recommendedName>
        <fullName evidence="3">dolichol kinase</fullName>
        <ecNumber evidence="3">2.7.1.108</ecNumber>
    </recommendedName>
</protein>
<keyword evidence="9 10" id="KW-0472">Membrane</keyword>
<evidence type="ECO:0000313" key="12">
    <source>
        <dbReference type="Proteomes" id="UP000287651"/>
    </source>
</evidence>